<accession>A0A8J2II98</accession>
<name>A0A8J2II98_FUSEQ</name>
<keyword evidence="2" id="KW-0560">Oxidoreductase</keyword>
<gene>
    <name evidence="4" type="ORF">FEQUK3_LOCUS3397</name>
</gene>
<comment type="similarity">
    <text evidence="1">Belongs to the aldo/keto reductase family.</text>
</comment>
<dbReference type="PANTHER" id="PTHR43827">
    <property type="entry name" value="2,5-DIKETO-D-GLUCONIC ACID REDUCTASE"/>
    <property type="match status" value="1"/>
</dbReference>
<evidence type="ECO:0000259" key="3">
    <source>
        <dbReference type="Pfam" id="PF00248"/>
    </source>
</evidence>
<dbReference type="EMBL" id="CAJSTJ010000120">
    <property type="protein sequence ID" value="CAG7557673.1"/>
    <property type="molecule type" value="Genomic_DNA"/>
</dbReference>
<dbReference type="AlphaFoldDB" id="A0A8J2II98"/>
<dbReference type="InterPro" id="IPR020471">
    <property type="entry name" value="AKR"/>
</dbReference>
<dbReference type="FunFam" id="3.20.20.100:FF:000015">
    <property type="entry name" value="Oxidoreductase, aldo/keto reductase family"/>
    <property type="match status" value="1"/>
</dbReference>
<evidence type="ECO:0000313" key="4">
    <source>
        <dbReference type="EMBL" id="CAG7557673.1"/>
    </source>
</evidence>
<dbReference type="InterPro" id="IPR018170">
    <property type="entry name" value="Aldo/ket_reductase_CS"/>
</dbReference>
<dbReference type="InterPro" id="IPR023210">
    <property type="entry name" value="NADP_OxRdtase_dom"/>
</dbReference>
<evidence type="ECO:0000313" key="5">
    <source>
        <dbReference type="Proteomes" id="UP000693738"/>
    </source>
</evidence>
<dbReference type="PROSITE" id="PS00063">
    <property type="entry name" value="ALDOKETO_REDUCTASE_3"/>
    <property type="match status" value="1"/>
</dbReference>
<protein>
    <recommendedName>
        <fullName evidence="3">NADP-dependent oxidoreductase domain-containing protein</fullName>
    </recommendedName>
</protein>
<sequence>VCKPHLSSTPNYNTVSTMSTTYRIPIRNYTASIPCIGFGSYKIRGQACTDAVLAALSAGYTHIDSAALYRNEVRVREAIKQSGMARKDLFITTKVGSPRRKTSQIEVYEDVLETVERIAGKDGYVDLLLMHVPGPSREHRLGLWHAMERAKREGRAKNIGVSNFRARHLEELQEYATEWPPSVNQIELHPWCRQKEVVAYCQENGIVIEAYSPLATAARLDDPVVGIISRKHEKSHAQVLIRYSLQKGWVPLPKSSKLDRICENINVFDFVLDQEDMEALDKLDEGSSGAIFKMNVD</sequence>
<reference evidence="4" key="1">
    <citation type="submission" date="2021-05" db="EMBL/GenBank/DDBJ databases">
        <authorList>
            <person name="Khan N."/>
        </authorList>
    </citation>
    <scope>NUCLEOTIDE SEQUENCE</scope>
</reference>
<dbReference type="Proteomes" id="UP000693738">
    <property type="component" value="Unassembled WGS sequence"/>
</dbReference>
<dbReference type="GO" id="GO:0016491">
    <property type="term" value="F:oxidoreductase activity"/>
    <property type="evidence" value="ECO:0007669"/>
    <property type="project" value="UniProtKB-KW"/>
</dbReference>
<feature type="domain" description="NADP-dependent oxidoreductase" evidence="3">
    <location>
        <begin position="47"/>
        <end position="285"/>
    </location>
</feature>
<dbReference type="PANTHER" id="PTHR43827:SF13">
    <property type="entry name" value="ALDO_KETO REDUCTASE FAMILY PROTEIN"/>
    <property type="match status" value="1"/>
</dbReference>
<organism evidence="4 5">
    <name type="scientific">Fusarium equiseti</name>
    <name type="common">Fusarium scirpi</name>
    <dbReference type="NCBI Taxonomy" id="61235"/>
    <lineage>
        <taxon>Eukaryota</taxon>
        <taxon>Fungi</taxon>
        <taxon>Dikarya</taxon>
        <taxon>Ascomycota</taxon>
        <taxon>Pezizomycotina</taxon>
        <taxon>Sordariomycetes</taxon>
        <taxon>Hypocreomycetidae</taxon>
        <taxon>Hypocreales</taxon>
        <taxon>Nectriaceae</taxon>
        <taxon>Fusarium</taxon>
        <taxon>Fusarium incarnatum-equiseti species complex</taxon>
    </lineage>
</organism>
<feature type="non-terminal residue" evidence="4">
    <location>
        <position position="297"/>
    </location>
</feature>
<dbReference type="PIRSF" id="PIRSF000097">
    <property type="entry name" value="AKR"/>
    <property type="match status" value="1"/>
</dbReference>
<evidence type="ECO:0000256" key="1">
    <source>
        <dbReference type="ARBA" id="ARBA00007905"/>
    </source>
</evidence>
<dbReference type="Pfam" id="PF00248">
    <property type="entry name" value="Aldo_ket_red"/>
    <property type="match status" value="1"/>
</dbReference>
<evidence type="ECO:0000256" key="2">
    <source>
        <dbReference type="ARBA" id="ARBA00023002"/>
    </source>
</evidence>
<dbReference type="PROSITE" id="PS00062">
    <property type="entry name" value="ALDOKETO_REDUCTASE_2"/>
    <property type="match status" value="1"/>
</dbReference>
<comment type="caution">
    <text evidence="4">The sequence shown here is derived from an EMBL/GenBank/DDBJ whole genome shotgun (WGS) entry which is preliminary data.</text>
</comment>
<proteinExistence type="inferred from homology"/>
<dbReference type="CDD" id="cd19071">
    <property type="entry name" value="AKR_AKR1-5-like"/>
    <property type="match status" value="1"/>
</dbReference>